<evidence type="ECO:0000313" key="5">
    <source>
        <dbReference type="EMBL" id="OPC79262.1"/>
    </source>
</evidence>
<evidence type="ECO:0000256" key="1">
    <source>
        <dbReference type="ARBA" id="ARBA00022691"/>
    </source>
</evidence>
<reference evidence="5 6" key="1">
    <citation type="submission" date="2017-03" db="EMBL/GenBank/DDBJ databases">
        <title>Draft genome sequence of Streptomyces scabrisporus NF3, endophyte isolated from Amphipterygium adstringens.</title>
        <authorList>
            <person name="Vazquez M."/>
            <person name="Ceapa C.D."/>
            <person name="Rodriguez Luna D."/>
            <person name="Sanchez Esquivel S."/>
        </authorList>
    </citation>
    <scope>NUCLEOTIDE SEQUENCE [LARGE SCALE GENOMIC DNA]</scope>
    <source>
        <strain evidence="5 6">NF3</strain>
    </source>
</reference>
<dbReference type="OrthoDB" id="9804309at2"/>
<proteinExistence type="inferred from homology"/>
<feature type="region of interest" description="Disordered" evidence="3">
    <location>
        <begin position="1"/>
        <end position="24"/>
    </location>
</feature>
<dbReference type="InterPro" id="IPR036414">
    <property type="entry name" value="YaeB_N_sf"/>
</dbReference>
<comment type="similarity">
    <text evidence="2">Belongs to the tRNA methyltransferase O family.</text>
</comment>
<dbReference type="InterPro" id="IPR023370">
    <property type="entry name" value="TrmO-like_N"/>
</dbReference>
<keyword evidence="5" id="KW-0489">Methyltransferase</keyword>
<dbReference type="InterPro" id="IPR040372">
    <property type="entry name" value="YaeB-like"/>
</dbReference>
<dbReference type="GO" id="GO:0032259">
    <property type="term" value="P:methylation"/>
    <property type="evidence" value="ECO:0007669"/>
    <property type="project" value="UniProtKB-KW"/>
</dbReference>
<keyword evidence="5" id="KW-0808">Transferase</keyword>
<dbReference type="NCBIfam" id="TIGR00104">
    <property type="entry name" value="tRNA_TsaA"/>
    <property type="match status" value="1"/>
</dbReference>
<name>A0A1T3NRE9_9ACTN</name>
<dbReference type="Gene3D" id="2.40.30.70">
    <property type="entry name" value="YaeB-like"/>
    <property type="match status" value="1"/>
</dbReference>
<organism evidence="5 6">
    <name type="scientific">Embleya scabrispora</name>
    <dbReference type="NCBI Taxonomy" id="159449"/>
    <lineage>
        <taxon>Bacteria</taxon>
        <taxon>Bacillati</taxon>
        <taxon>Actinomycetota</taxon>
        <taxon>Actinomycetes</taxon>
        <taxon>Kitasatosporales</taxon>
        <taxon>Streptomycetaceae</taxon>
        <taxon>Embleya</taxon>
    </lineage>
</organism>
<comment type="caution">
    <text evidence="5">The sequence shown here is derived from an EMBL/GenBank/DDBJ whole genome shotgun (WGS) entry which is preliminary data.</text>
</comment>
<dbReference type="SUPFAM" id="SSF118196">
    <property type="entry name" value="YaeB-like"/>
    <property type="match status" value="1"/>
</dbReference>
<dbReference type="Pfam" id="PF01980">
    <property type="entry name" value="TrmO_N"/>
    <property type="match status" value="1"/>
</dbReference>
<dbReference type="STRING" id="159449.B4N89_34970"/>
<sequence>MNDDTRQGPESGRDEGGYVLRPIGRVRSPLVDRASAPRQGDEGSPEAWIVFEPDVADGLRDLAVGADVLVLTWLDRADRDVLSVHPRGDARTPVRGVFDTRSPDRPNPIGLHRVRIITIDGLRMGVRDLEALDGTPIVDVKPVLGGIGER</sequence>
<feature type="compositionally biased region" description="Basic and acidic residues" evidence="3">
    <location>
        <begin position="1"/>
        <end position="16"/>
    </location>
</feature>
<keyword evidence="6" id="KW-1185">Reference proteome</keyword>
<accession>A0A1T3NRE9</accession>
<evidence type="ECO:0000256" key="3">
    <source>
        <dbReference type="SAM" id="MobiDB-lite"/>
    </source>
</evidence>
<feature type="domain" description="TsaA-like" evidence="4">
    <location>
        <begin position="20"/>
        <end position="150"/>
    </location>
</feature>
<gene>
    <name evidence="5" type="ORF">B4N89_34970</name>
</gene>
<protein>
    <submittedName>
        <fullName evidence="5">tRNA (N6-threonylcarbamoyladenosine(37)-N6)-methyltransferase TrmO</fullName>
    </submittedName>
</protein>
<dbReference type="PANTHER" id="PTHR12818:SF0">
    <property type="entry name" value="TRNA (ADENINE(37)-N6)-METHYLTRANSFERASE"/>
    <property type="match status" value="1"/>
</dbReference>
<dbReference type="PANTHER" id="PTHR12818">
    <property type="entry name" value="TRNA (ADENINE(37)-N6)-METHYLTRANSFERASE"/>
    <property type="match status" value="1"/>
</dbReference>
<dbReference type="PROSITE" id="PS51668">
    <property type="entry name" value="TSAA_2"/>
    <property type="match status" value="1"/>
</dbReference>
<dbReference type="RefSeq" id="WP_078980478.1">
    <property type="nucleotide sequence ID" value="NZ_MWQN01000002.1"/>
</dbReference>
<dbReference type="GO" id="GO:0008168">
    <property type="term" value="F:methyltransferase activity"/>
    <property type="evidence" value="ECO:0007669"/>
    <property type="project" value="UniProtKB-KW"/>
</dbReference>
<dbReference type="AlphaFoldDB" id="A0A1T3NRE9"/>
<evidence type="ECO:0000259" key="4">
    <source>
        <dbReference type="PROSITE" id="PS51668"/>
    </source>
</evidence>
<dbReference type="InterPro" id="IPR036413">
    <property type="entry name" value="YaeB-like_sf"/>
</dbReference>
<evidence type="ECO:0000256" key="2">
    <source>
        <dbReference type="ARBA" id="ARBA00033753"/>
    </source>
</evidence>
<evidence type="ECO:0000313" key="6">
    <source>
        <dbReference type="Proteomes" id="UP000190037"/>
    </source>
</evidence>
<dbReference type="CDD" id="cd09281">
    <property type="entry name" value="UPF0066"/>
    <property type="match status" value="1"/>
</dbReference>
<dbReference type="Proteomes" id="UP000190037">
    <property type="component" value="Unassembled WGS sequence"/>
</dbReference>
<dbReference type="EMBL" id="MWQN01000002">
    <property type="protein sequence ID" value="OPC79262.1"/>
    <property type="molecule type" value="Genomic_DNA"/>
</dbReference>
<keyword evidence="1" id="KW-0949">S-adenosyl-L-methionine</keyword>